<gene>
    <name evidence="2" type="ORF">C6568_02765</name>
</gene>
<reference evidence="2 3" key="1">
    <citation type="submission" date="2018-03" db="EMBL/GenBank/DDBJ databases">
        <title>Genome sequencing of Melaminivora sp.</title>
        <authorList>
            <person name="Kim S.-J."/>
            <person name="Heo J."/>
            <person name="Ahn J.-H."/>
            <person name="Kwon S.-W."/>
        </authorList>
    </citation>
    <scope>NUCLEOTIDE SEQUENCE [LARGE SCALE GENOMIC DNA]</scope>
    <source>
        <strain evidence="2 3">SC2-9</strain>
    </source>
</reference>
<dbReference type="AlphaFoldDB" id="A0A2R3Q952"/>
<evidence type="ECO:0000313" key="2">
    <source>
        <dbReference type="EMBL" id="AVO48289.1"/>
    </source>
</evidence>
<evidence type="ECO:0000313" key="3">
    <source>
        <dbReference type="Proteomes" id="UP000237925"/>
    </source>
</evidence>
<keyword evidence="1" id="KW-0472">Membrane</keyword>
<dbReference type="Proteomes" id="UP000237925">
    <property type="component" value="Chromosome"/>
</dbReference>
<name>A0A2R3Q952_9BURK</name>
<keyword evidence="1" id="KW-1133">Transmembrane helix</keyword>
<sequence length="105" mass="11570">MNDMLAGLTRWMLRLVVVAMGAVLFLSILALAFVLAVAWGLRLTWARLTGRPVTPWMRVDPRGAWSQATRSTARWTAHAAGTARAGGARLREVADVTDVQVREVR</sequence>
<dbReference type="KEGG" id="mela:C6568_02765"/>
<accession>A0A2R3Q952</accession>
<protein>
    <submittedName>
        <fullName evidence="2">Uncharacterized protein</fullName>
    </submittedName>
</protein>
<feature type="transmembrane region" description="Helical" evidence="1">
    <location>
        <begin position="12"/>
        <end position="41"/>
    </location>
</feature>
<dbReference type="OrthoDB" id="8795784at2"/>
<keyword evidence="3" id="KW-1185">Reference proteome</keyword>
<organism evidence="2 3">
    <name type="scientific">Melaminivora suipulveris</name>
    <dbReference type="NCBI Taxonomy" id="2109913"/>
    <lineage>
        <taxon>Bacteria</taxon>
        <taxon>Pseudomonadati</taxon>
        <taxon>Pseudomonadota</taxon>
        <taxon>Betaproteobacteria</taxon>
        <taxon>Burkholderiales</taxon>
        <taxon>Comamonadaceae</taxon>
        <taxon>Melaminivora</taxon>
    </lineage>
</organism>
<dbReference type="EMBL" id="CP027667">
    <property type="protein sequence ID" value="AVO48289.1"/>
    <property type="molecule type" value="Genomic_DNA"/>
</dbReference>
<keyword evidence="1" id="KW-0812">Transmembrane</keyword>
<evidence type="ECO:0000256" key="1">
    <source>
        <dbReference type="SAM" id="Phobius"/>
    </source>
</evidence>
<proteinExistence type="predicted"/>